<dbReference type="EMBL" id="JARRAG010000001">
    <property type="protein sequence ID" value="MDG3002222.1"/>
    <property type="molecule type" value="Genomic_DNA"/>
</dbReference>
<proteinExistence type="predicted"/>
<gene>
    <name evidence="1" type="ORF">PZE19_00330</name>
</gene>
<keyword evidence="2" id="KW-1185">Reference proteome</keyword>
<accession>A0ABT6F3Z3</accession>
<dbReference type="Proteomes" id="UP001216907">
    <property type="component" value="Unassembled WGS sequence"/>
</dbReference>
<protein>
    <submittedName>
        <fullName evidence="1">Thioredoxin family protein</fullName>
    </submittedName>
</protein>
<dbReference type="InterPro" id="IPR010296">
    <property type="entry name" value="DUF899_thioredox"/>
</dbReference>
<organism evidence="1 2">
    <name type="scientific">Paludisphaera mucosa</name>
    <dbReference type="NCBI Taxonomy" id="3030827"/>
    <lineage>
        <taxon>Bacteria</taxon>
        <taxon>Pseudomonadati</taxon>
        <taxon>Planctomycetota</taxon>
        <taxon>Planctomycetia</taxon>
        <taxon>Isosphaerales</taxon>
        <taxon>Isosphaeraceae</taxon>
        <taxon>Paludisphaera</taxon>
    </lineage>
</organism>
<sequence length="256" mass="29179">MADHPVVSREEWTAARKDLLEKEKRLTRLRDELSRERRALPWVKVEKTYVFEGPNGPETLADLFAGRSQLIIHHFMFSPDWEEGCVGCSFQSDHVEGALVHLENHDVSFVRVSRAPLAKLQSFKKRMGWGTKWVSSFGSPFNYDYHVSFPKDAPEGGEATYNYAPMTGGMEELPGLSVFVKDGAGDVFHTYSCFARGDEGAVGAYFYMDLTPKGRDETGPHRNLMDWVRHHDRYDEGFVDATSLYRTGKLVYESRP</sequence>
<dbReference type="RefSeq" id="WP_277858586.1">
    <property type="nucleotide sequence ID" value="NZ_JARRAG010000001.1"/>
</dbReference>
<comment type="caution">
    <text evidence="1">The sequence shown here is derived from an EMBL/GenBank/DDBJ whole genome shotgun (WGS) entry which is preliminary data.</text>
</comment>
<evidence type="ECO:0000313" key="1">
    <source>
        <dbReference type="EMBL" id="MDG3002222.1"/>
    </source>
</evidence>
<evidence type="ECO:0000313" key="2">
    <source>
        <dbReference type="Proteomes" id="UP001216907"/>
    </source>
</evidence>
<name>A0ABT6F3Z3_9BACT</name>
<dbReference type="Pfam" id="PF05988">
    <property type="entry name" value="DUF899"/>
    <property type="match status" value="1"/>
</dbReference>
<reference evidence="1 2" key="1">
    <citation type="submission" date="2023-03" db="EMBL/GenBank/DDBJ databases">
        <title>Paludisphaera mucosa sp. nov. a novel planctomycete from northern fen.</title>
        <authorList>
            <person name="Ivanova A."/>
        </authorList>
    </citation>
    <scope>NUCLEOTIDE SEQUENCE [LARGE SCALE GENOMIC DNA]</scope>
    <source>
        <strain evidence="1 2">Pla2</strain>
    </source>
</reference>